<dbReference type="Proteomes" id="UP000789860">
    <property type="component" value="Unassembled WGS sequence"/>
</dbReference>
<organism evidence="1 2">
    <name type="scientific">Scutellospora calospora</name>
    <dbReference type="NCBI Taxonomy" id="85575"/>
    <lineage>
        <taxon>Eukaryota</taxon>
        <taxon>Fungi</taxon>
        <taxon>Fungi incertae sedis</taxon>
        <taxon>Mucoromycota</taxon>
        <taxon>Glomeromycotina</taxon>
        <taxon>Glomeromycetes</taxon>
        <taxon>Diversisporales</taxon>
        <taxon>Gigasporaceae</taxon>
        <taxon>Scutellospora</taxon>
    </lineage>
</organism>
<name>A0ACA9KGL1_9GLOM</name>
<evidence type="ECO:0000313" key="1">
    <source>
        <dbReference type="EMBL" id="CAG8472464.1"/>
    </source>
</evidence>
<dbReference type="EMBL" id="CAJVPM010001727">
    <property type="protein sequence ID" value="CAG8472464.1"/>
    <property type="molecule type" value="Genomic_DNA"/>
</dbReference>
<protein>
    <submittedName>
        <fullName evidence="1">504_t:CDS:1</fullName>
    </submittedName>
</protein>
<accession>A0ACA9KGL1</accession>
<keyword evidence="2" id="KW-1185">Reference proteome</keyword>
<comment type="caution">
    <text evidence="1">The sequence shown here is derived from an EMBL/GenBank/DDBJ whole genome shotgun (WGS) entry which is preliminary data.</text>
</comment>
<gene>
    <name evidence="1" type="ORF">SCALOS_LOCUS2086</name>
</gene>
<reference evidence="1" key="1">
    <citation type="submission" date="2021-06" db="EMBL/GenBank/DDBJ databases">
        <authorList>
            <person name="Kallberg Y."/>
            <person name="Tangrot J."/>
            <person name="Rosling A."/>
        </authorList>
    </citation>
    <scope>NUCLEOTIDE SEQUENCE</scope>
    <source>
        <strain evidence="1">AU212A</strain>
    </source>
</reference>
<sequence>MGRKQFVQSLVKSDKKKNNRGRKTKDDNGVDKKKLQNRDNQRNWRNKQKILMETLKQTLEQCEHDLELMIEENQDCRNFIERLREESSQEMRRNQDLKEENEELKEKLKNYEIEIIEFEKERKELDRERDEFEERKIKEMSKDIENIKENEEIEKEINIEEKEMEYIESENIIIDNTFENQLFINNFNIDNFVGSDFIESEYLINNFNEYTCFDNSFFSNDNDIISQYIDL</sequence>
<proteinExistence type="predicted"/>
<evidence type="ECO:0000313" key="2">
    <source>
        <dbReference type="Proteomes" id="UP000789860"/>
    </source>
</evidence>